<dbReference type="Proteomes" id="UP001151234">
    <property type="component" value="Unassembled WGS sequence"/>
</dbReference>
<proteinExistence type="predicted"/>
<dbReference type="AlphaFoldDB" id="A0A9X3UIW9"/>
<accession>A0A9X3UIW9</accession>
<dbReference type="InterPro" id="IPR038396">
    <property type="entry name" value="SpoIIAA-like_sf"/>
</dbReference>
<gene>
    <name evidence="1" type="ORF">OQ273_01790</name>
</gene>
<dbReference type="InterPro" id="IPR021866">
    <property type="entry name" value="SpoIIAA-like"/>
</dbReference>
<dbReference type="InterPro" id="IPR036513">
    <property type="entry name" value="STAS_dom_sf"/>
</dbReference>
<evidence type="ECO:0000313" key="1">
    <source>
        <dbReference type="EMBL" id="MDA5397291.1"/>
    </source>
</evidence>
<protein>
    <submittedName>
        <fullName evidence="1">STAS/SEC14 domain-containing protein</fullName>
    </submittedName>
</protein>
<evidence type="ECO:0000313" key="2">
    <source>
        <dbReference type="Proteomes" id="UP001151234"/>
    </source>
</evidence>
<dbReference type="SUPFAM" id="SSF52091">
    <property type="entry name" value="SpoIIaa-like"/>
    <property type="match status" value="2"/>
</dbReference>
<dbReference type="Gene3D" id="3.40.50.10600">
    <property type="entry name" value="SpoIIaa-like domains"/>
    <property type="match status" value="2"/>
</dbReference>
<sequence length="246" mass="27040">MLETTIDRENNLIIATARDTLSEADFDGLSENINDYINSTDRAPGIVLNAETLPHWKNAAAMFAHLKLVREHEKVLPKVALVSDNSALSIMPSLVDHFVRAKVRHFSHDAFDKAVEWAALEDDPSGSIRIMEGFPADVIAYEVIGTLSSRDYKTILTPLVEEKLKGHDKIKILVVLGDAFDGATASALWDDAWLGLGHIAAFSKIAIVSDIEWIRNGAKVFGPLMPGQLHIFDTGAIDDARAWIIS</sequence>
<reference evidence="1" key="1">
    <citation type="submission" date="2022-11" db="EMBL/GenBank/DDBJ databases">
        <title>Draft genome sequence of Hoeflea poritis E7-10 and Hoeflea prorocentri PM5-8, separated from scleractinian coral Porites lutea and marine dinoflagellate.</title>
        <authorList>
            <person name="Zhang G."/>
            <person name="Wei Q."/>
            <person name="Cai L."/>
        </authorList>
    </citation>
    <scope>NUCLEOTIDE SEQUENCE</scope>
    <source>
        <strain evidence="1">PM5-8</strain>
    </source>
</reference>
<organism evidence="1 2">
    <name type="scientific">Hoeflea prorocentri</name>
    <dbReference type="NCBI Taxonomy" id="1922333"/>
    <lineage>
        <taxon>Bacteria</taxon>
        <taxon>Pseudomonadati</taxon>
        <taxon>Pseudomonadota</taxon>
        <taxon>Alphaproteobacteria</taxon>
        <taxon>Hyphomicrobiales</taxon>
        <taxon>Rhizobiaceae</taxon>
        <taxon>Hoeflea</taxon>
    </lineage>
</organism>
<comment type="caution">
    <text evidence="1">The sequence shown here is derived from an EMBL/GenBank/DDBJ whole genome shotgun (WGS) entry which is preliminary data.</text>
</comment>
<keyword evidence="2" id="KW-1185">Reference proteome</keyword>
<dbReference type="RefSeq" id="WP_267988757.1">
    <property type="nucleotide sequence ID" value="NZ_JAPJZI010000001.1"/>
</dbReference>
<dbReference type="Pfam" id="PF11964">
    <property type="entry name" value="SpoIIAA-like"/>
    <property type="match status" value="2"/>
</dbReference>
<name>A0A9X3UIW9_9HYPH</name>
<dbReference type="EMBL" id="JAPJZI010000001">
    <property type="protein sequence ID" value="MDA5397291.1"/>
    <property type="molecule type" value="Genomic_DNA"/>
</dbReference>